<dbReference type="Gene3D" id="2.60.120.380">
    <property type="match status" value="1"/>
</dbReference>
<gene>
    <name evidence="9" type="ORF">J8273_3014</name>
</gene>
<dbReference type="Proteomes" id="UP000717585">
    <property type="component" value="Unassembled WGS sequence"/>
</dbReference>
<evidence type="ECO:0000256" key="6">
    <source>
        <dbReference type="PROSITE-ProRule" id="PRU01240"/>
    </source>
</evidence>
<evidence type="ECO:0000259" key="8">
    <source>
        <dbReference type="Pfam" id="PF00082"/>
    </source>
</evidence>
<feature type="active site" description="Charge relay system" evidence="5 6">
    <location>
        <position position="519"/>
    </location>
</feature>
<dbReference type="InterPro" id="IPR022398">
    <property type="entry name" value="Peptidase_S8_His-AS"/>
</dbReference>
<evidence type="ECO:0000256" key="4">
    <source>
        <dbReference type="ARBA" id="ARBA00022825"/>
    </source>
</evidence>
<dbReference type="PROSITE" id="PS00138">
    <property type="entry name" value="SUBTILASE_SER"/>
    <property type="match status" value="1"/>
</dbReference>
<dbReference type="InterPro" id="IPR023828">
    <property type="entry name" value="Peptidase_S8_Ser-AS"/>
</dbReference>
<keyword evidence="10" id="KW-1185">Reference proteome</keyword>
<dbReference type="PANTHER" id="PTHR43399:SF4">
    <property type="entry name" value="CELL WALL-ASSOCIATED PROTEASE"/>
    <property type="match status" value="1"/>
</dbReference>
<dbReference type="Gene3D" id="3.40.50.200">
    <property type="entry name" value="Peptidase S8/S53 domain"/>
    <property type="match status" value="1"/>
</dbReference>
<dbReference type="GO" id="GO:0006508">
    <property type="term" value="P:proteolysis"/>
    <property type="evidence" value="ECO:0007669"/>
    <property type="project" value="UniProtKB-KW"/>
</dbReference>
<accession>A0A8J6B9A0</accession>
<evidence type="ECO:0000313" key="10">
    <source>
        <dbReference type="Proteomes" id="UP000717585"/>
    </source>
</evidence>
<feature type="signal peptide" evidence="7">
    <location>
        <begin position="1"/>
        <end position="17"/>
    </location>
</feature>
<evidence type="ECO:0000256" key="1">
    <source>
        <dbReference type="ARBA" id="ARBA00011073"/>
    </source>
</evidence>
<evidence type="ECO:0000256" key="7">
    <source>
        <dbReference type="SAM" id="SignalP"/>
    </source>
</evidence>
<comment type="similarity">
    <text evidence="1 6">Belongs to the peptidase S8 family.</text>
</comment>
<keyword evidence="2 6" id="KW-0645">Protease</keyword>
<dbReference type="CDD" id="cd04842">
    <property type="entry name" value="Peptidases_S8_Kp43_protease"/>
    <property type="match status" value="1"/>
</dbReference>
<dbReference type="EMBL" id="JAHDYR010000011">
    <property type="protein sequence ID" value="KAG9395447.1"/>
    <property type="molecule type" value="Genomic_DNA"/>
</dbReference>
<feature type="active site" description="Charge relay system" evidence="5 6">
    <location>
        <position position="285"/>
    </location>
</feature>
<dbReference type="PROSITE" id="PS00137">
    <property type="entry name" value="SUBTILASE_HIS"/>
    <property type="match status" value="1"/>
</dbReference>
<dbReference type="GO" id="GO:0004252">
    <property type="term" value="F:serine-type endopeptidase activity"/>
    <property type="evidence" value="ECO:0007669"/>
    <property type="project" value="UniProtKB-UniRule"/>
</dbReference>
<evidence type="ECO:0000256" key="5">
    <source>
        <dbReference type="PIRSR" id="PIRSR615500-1"/>
    </source>
</evidence>
<sequence>MSRFCLLLAVLLFSALCHEFDGRLLRVELKQRNTDHVETLKNSGLVLDSIEKPNYFYFYCDSYNISIDELAFIKNIDVVQPFVDQSIISDEPAHREASNFGLSAEYLPENDLPYRKLEHIVLTLHRAVTDDEYALLVDMISERLRPITRVEHIGRQGPGDIVLLLPPTARPSRVAGALADVPHVRSMERISNAQIHNIYAASNIQGTADSADEGVAATESRPFFDLGVKGNDIVVGCGDTGVDMNHCFFHDESVPMQYNTDLAALNHRKLVYYHVTADTEDGNGHGTHVSGSILGTPAAAGAGSMYGGMAPNAKLFFTDLGSGTSSSMTVPSNLYASYFSPAASYNATVHSSSWSFSASSLSQNSDKTYDSYEYYVDLAAYNLRNMTILLSAGNDGGEVGPWSVASPSAAKNAITVGATSSGWNAFVDEFCNNSSYVAPEGFTNENMEDYCHYADSQLIPMWQANSLASFSSLGPAFDGRTKPDIVAPGYYIVSARYERPTASASCDLTADFVAMAGTSMATPVTAGAVALLQEYISRGFHGDGTEGSATGFMPSSAMVRAALIATAQDMAGVQTFRKADASAATVSLASGPNNSIGWGRLGLGNLLNLAVILKDESDLTAVTTSANVQAYDFTVNSVNEDINVGLAWIDPPAASGSKYVIVNNLVLWVKTPSGLWYTGNFNGPATRDNIDNYNINQRVRIPASELSSTGTYTIFVEGTDLYEEQPYALAVWGDVDRTSWSSSADTLPANPGGCNTGTESSDKCSCPAGKGGDSCTYPVYSLTSAGIDFDLTPGAIAIVEIPAGIYDSIAVQMTKTPYVTSGETGRYVTGALVDAIVSVDDVDEAIYFAAYDTTSLSIPVSMYSSAARVTLRSRDGWNTIGVYVNKEPDSAFSVGISMVLVALMIAVLL</sequence>
<dbReference type="PANTHER" id="PTHR43399">
    <property type="entry name" value="SUBTILISIN-RELATED"/>
    <property type="match status" value="1"/>
</dbReference>
<dbReference type="Pfam" id="PF00082">
    <property type="entry name" value="Peptidase_S8"/>
    <property type="match status" value="1"/>
</dbReference>
<dbReference type="InterPro" id="IPR034058">
    <property type="entry name" value="TagA/B/C/D_pept_dom"/>
</dbReference>
<evidence type="ECO:0000256" key="2">
    <source>
        <dbReference type="ARBA" id="ARBA00022670"/>
    </source>
</evidence>
<dbReference type="OrthoDB" id="10256524at2759"/>
<dbReference type="InterPro" id="IPR051048">
    <property type="entry name" value="Peptidase_S8/S53_subtilisin"/>
</dbReference>
<keyword evidence="3 6" id="KW-0378">Hydrolase</keyword>
<proteinExistence type="inferred from homology"/>
<protein>
    <submittedName>
        <fullName evidence="9">Peptidase S8 subtilisin-related</fullName>
    </submittedName>
</protein>
<dbReference type="AlphaFoldDB" id="A0A8J6B9A0"/>
<keyword evidence="4 6" id="KW-0720">Serine protease</keyword>
<evidence type="ECO:0000256" key="3">
    <source>
        <dbReference type="ARBA" id="ARBA00022801"/>
    </source>
</evidence>
<organism evidence="9 10">
    <name type="scientific">Carpediemonas membranifera</name>
    <dbReference type="NCBI Taxonomy" id="201153"/>
    <lineage>
        <taxon>Eukaryota</taxon>
        <taxon>Metamonada</taxon>
        <taxon>Carpediemonas-like organisms</taxon>
        <taxon>Carpediemonas</taxon>
    </lineage>
</organism>
<dbReference type="PRINTS" id="PR00723">
    <property type="entry name" value="SUBTILISIN"/>
</dbReference>
<dbReference type="InterPro" id="IPR036852">
    <property type="entry name" value="Peptidase_S8/S53_dom_sf"/>
</dbReference>
<dbReference type="SUPFAM" id="SSF52743">
    <property type="entry name" value="Subtilisin-like"/>
    <property type="match status" value="1"/>
</dbReference>
<dbReference type="InterPro" id="IPR015500">
    <property type="entry name" value="Peptidase_S8_subtilisin-rel"/>
</dbReference>
<keyword evidence="7" id="KW-0732">Signal</keyword>
<feature type="chain" id="PRO_5035255622" evidence="7">
    <location>
        <begin position="18"/>
        <end position="909"/>
    </location>
</feature>
<feature type="active site" description="Charge relay system" evidence="5 6">
    <location>
        <position position="239"/>
    </location>
</feature>
<comment type="caution">
    <text evidence="9">The sequence shown here is derived from an EMBL/GenBank/DDBJ whole genome shotgun (WGS) entry which is preliminary data.</text>
</comment>
<evidence type="ECO:0000313" key="9">
    <source>
        <dbReference type="EMBL" id="KAG9395447.1"/>
    </source>
</evidence>
<name>A0A8J6B9A0_9EUKA</name>
<dbReference type="InterPro" id="IPR000209">
    <property type="entry name" value="Peptidase_S8/S53_dom"/>
</dbReference>
<reference evidence="9" key="1">
    <citation type="submission" date="2021-05" db="EMBL/GenBank/DDBJ databases">
        <title>A free-living protist that lacks canonical eukaryotic 1 DNA replication and segregation systems.</title>
        <authorList>
            <person name="Salas-Leiva D.E."/>
            <person name="Tromer E.C."/>
            <person name="Curtis B.A."/>
            <person name="Jerlstrom-Hultqvist J."/>
            <person name="Kolisko M."/>
            <person name="Yi Z."/>
            <person name="Salas-Leiva J.S."/>
            <person name="Gallot-Lavallee L."/>
            <person name="Kops G.J.P.L."/>
            <person name="Archibald J.M."/>
            <person name="Simpson A.G.B."/>
            <person name="Roger A.J."/>
        </authorList>
    </citation>
    <scope>NUCLEOTIDE SEQUENCE</scope>
    <source>
        <strain evidence="9">BICM</strain>
    </source>
</reference>
<dbReference type="PROSITE" id="PS51892">
    <property type="entry name" value="SUBTILASE"/>
    <property type="match status" value="1"/>
</dbReference>
<feature type="domain" description="Peptidase S8/S53" evidence="8">
    <location>
        <begin position="230"/>
        <end position="599"/>
    </location>
</feature>